<keyword evidence="1" id="KW-0732">Signal</keyword>
<gene>
    <name evidence="2" type="ORF">SAMN04488117_10892</name>
</gene>
<dbReference type="EMBL" id="FNBL01000008">
    <property type="protein sequence ID" value="SDF87594.1"/>
    <property type="molecule type" value="Genomic_DNA"/>
</dbReference>
<dbReference type="OrthoDB" id="7836640at2"/>
<evidence type="ECO:0000313" key="2">
    <source>
        <dbReference type="EMBL" id="SDF87594.1"/>
    </source>
</evidence>
<feature type="signal peptide" evidence="1">
    <location>
        <begin position="1"/>
        <end position="21"/>
    </location>
</feature>
<dbReference type="RefSeq" id="WP_074645927.1">
    <property type="nucleotide sequence ID" value="NZ_FNBL01000008.1"/>
</dbReference>
<evidence type="ECO:0000256" key="1">
    <source>
        <dbReference type="SAM" id="SignalP"/>
    </source>
</evidence>
<dbReference type="Proteomes" id="UP000182284">
    <property type="component" value="Unassembled WGS sequence"/>
</dbReference>
<dbReference type="AlphaFoldDB" id="A0A1G7PN24"/>
<evidence type="ECO:0000313" key="3">
    <source>
        <dbReference type="Proteomes" id="UP000182284"/>
    </source>
</evidence>
<proteinExistence type="predicted"/>
<feature type="chain" id="PRO_5010360486" description="ABC-type transport auxiliary lipoprotein component domain-containing protein" evidence="1">
    <location>
        <begin position="22"/>
        <end position="205"/>
    </location>
</feature>
<name>A0A1G7PN24_9RHOB</name>
<sequence>MKKLIKLAAALTLAAATSACTTDTISRAVPLSAPLGATLPTADAVLVAPDFRVTQVHVVVPDTLTVSEDNGIKPRADIVWREDPYGDRYAQVKAVMEAGLMQGAKTLSGQKAVTLDVQLVRFHAQTERVRYSNLPSKHEIEFLLTVRDANTGAVIVPAHMVNATLDALGGNAAIVADRAGITQKSRIDAHLAQVIQAELGKPMTL</sequence>
<reference evidence="2 3" key="1">
    <citation type="submission" date="2016-10" db="EMBL/GenBank/DDBJ databases">
        <authorList>
            <person name="de Groot N.N."/>
        </authorList>
    </citation>
    <scope>NUCLEOTIDE SEQUENCE [LARGE SCALE GENOMIC DNA]</scope>
    <source>
        <strain evidence="2 3">DSM 27375</strain>
    </source>
</reference>
<dbReference type="PROSITE" id="PS51257">
    <property type="entry name" value="PROKAR_LIPOPROTEIN"/>
    <property type="match status" value="1"/>
</dbReference>
<dbReference type="Pfam" id="PF20569">
    <property type="entry name" value="DUF6778"/>
    <property type="match status" value="1"/>
</dbReference>
<dbReference type="InterPro" id="IPR046705">
    <property type="entry name" value="DUF6778"/>
</dbReference>
<evidence type="ECO:0008006" key="4">
    <source>
        <dbReference type="Google" id="ProtNLM"/>
    </source>
</evidence>
<protein>
    <recommendedName>
        <fullName evidence="4">ABC-type transport auxiliary lipoprotein component domain-containing protein</fullName>
    </recommendedName>
</protein>
<organism evidence="2 3">
    <name type="scientific">Celeribacter baekdonensis</name>
    <dbReference type="NCBI Taxonomy" id="875171"/>
    <lineage>
        <taxon>Bacteria</taxon>
        <taxon>Pseudomonadati</taxon>
        <taxon>Pseudomonadota</taxon>
        <taxon>Alphaproteobacteria</taxon>
        <taxon>Rhodobacterales</taxon>
        <taxon>Roseobacteraceae</taxon>
        <taxon>Celeribacter</taxon>
    </lineage>
</organism>
<accession>A0A1G7PN24</accession>